<dbReference type="PANTHER" id="PTHR30126:SF98">
    <property type="entry name" value="HTH-TYPE TRANSCRIPTIONAL ACTIVATOR BAUR"/>
    <property type="match status" value="1"/>
</dbReference>
<dbReference type="Proteomes" id="UP001269144">
    <property type="component" value="Unassembled WGS sequence"/>
</dbReference>
<dbReference type="SUPFAM" id="SSF46785">
    <property type="entry name" value="Winged helix' DNA-binding domain"/>
    <property type="match status" value="2"/>
</dbReference>
<comment type="caution">
    <text evidence="6">The sequence shown here is derived from an EMBL/GenBank/DDBJ whole genome shotgun (WGS) entry which is preliminary data.</text>
</comment>
<keyword evidence="7" id="KW-1185">Reference proteome</keyword>
<dbReference type="PANTHER" id="PTHR30126">
    <property type="entry name" value="HTH-TYPE TRANSCRIPTIONAL REGULATOR"/>
    <property type="match status" value="1"/>
</dbReference>
<proteinExistence type="inferred from homology"/>
<dbReference type="InterPro" id="IPR005119">
    <property type="entry name" value="LysR_subst-bd"/>
</dbReference>
<evidence type="ECO:0000256" key="3">
    <source>
        <dbReference type="ARBA" id="ARBA00023125"/>
    </source>
</evidence>
<name>A0ABU2HV35_9RHOB</name>
<dbReference type="SUPFAM" id="SSF53850">
    <property type="entry name" value="Periplasmic binding protein-like II"/>
    <property type="match status" value="1"/>
</dbReference>
<evidence type="ECO:0000259" key="5">
    <source>
        <dbReference type="PROSITE" id="PS50931"/>
    </source>
</evidence>
<protein>
    <submittedName>
        <fullName evidence="6">LysR family transcriptional regulator</fullName>
    </submittedName>
</protein>
<accession>A0ABU2HV35</accession>
<dbReference type="InterPro" id="IPR036390">
    <property type="entry name" value="WH_DNA-bd_sf"/>
</dbReference>
<feature type="domain" description="HTH lysR-type" evidence="5">
    <location>
        <begin position="3"/>
        <end position="60"/>
    </location>
</feature>
<dbReference type="Gene3D" id="1.10.10.10">
    <property type="entry name" value="Winged helix-like DNA-binding domain superfamily/Winged helix DNA-binding domain"/>
    <property type="match status" value="2"/>
</dbReference>
<dbReference type="InterPro" id="IPR036388">
    <property type="entry name" value="WH-like_DNA-bd_sf"/>
</dbReference>
<dbReference type="EMBL" id="JAVQLW010000002">
    <property type="protein sequence ID" value="MDS9468907.1"/>
    <property type="molecule type" value="Genomic_DNA"/>
</dbReference>
<organism evidence="6 7">
    <name type="scientific">Paracoccus aurantius</name>
    <dbReference type="NCBI Taxonomy" id="3073814"/>
    <lineage>
        <taxon>Bacteria</taxon>
        <taxon>Pseudomonadati</taxon>
        <taxon>Pseudomonadota</taxon>
        <taxon>Alphaproteobacteria</taxon>
        <taxon>Rhodobacterales</taxon>
        <taxon>Paracoccaceae</taxon>
        <taxon>Paracoccus</taxon>
    </lineage>
</organism>
<dbReference type="PRINTS" id="PR00039">
    <property type="entry name" value="HTHLYSR"/>
</dbReference>
<evidence type="ECO:0000256" key="4">
    <source>
        <dbReference type="ARBA" id="ARBA00023163"/>
    </source>
</evidence>
<feature type="domain" description="HTH lysR-type" evidence="5">
    <location>
        <begin position="93"/>
        <end position="149"/>
    </location>
</feature>
<reference evidence="7" key="1">
    <citation type="submission" date="2023-07" db="EMBL/GenBank/DDBJ databases">
        <title>Paracoccus sp. MBLB3053 whole genome sequence.</title>
        <authorList>
            <person name="Hwang C.Y."/>
            <person name="Cho E.-S."/>
            <person name="Seo M.-J."/>
        </authorList>
    </citation>
    <scope>NUCLEOTIDE SEQUENCE [LARGE SCALE GENOMIC DNA]</scope>
    <source>
        <strain evidence="7">MBLB3053</strain>
    </source>
</reference>
<gene>
    <name evidence="6" type="ORF">RGQ15_15175</name>
</gene>
<dbReference type="PROSITE" id="PS50931">
    <property type="entry name" value="HTH_LYSR"/>
    <property type="match status" value="2"/>
</dbReference>
<evidence type="ECO:0000256" key="2">
    <source>
        <dbReference type="ARBA" id="ARBA00023015"/>
    </source>
</evidence>
<dbReference type="InterPro" id="IPR000847">
    <property type="entry name" value="LysR_HTH_N"/>
</dbReference>
<keyword evidence="2" id="KW-0805">Transcription regulation</keyword>
<dbReference type="Pfam" id="PF00126">
    <property type="entry name" value="HTH_1"/>
    <property type="match status" value="2"/>
</dbReference>
<dbReference type="Gene3D" id="3.40.190.290">
    <property type="match status" value="1"/>
</dbReference>
<dbReference type="Pfam" id="PF03466">
    <property type="entry name" value="LysR_substrate"/>
    <property type="match status" value="1"/>
</dbReference>
<evidence type="ECO:0000313" key="7">
    <source>
        <dbReference type="Proteomes" id="UP001269144"/>
    </source>
</evidence>
<sequence length="388" mass="42362">MLPSLRHLRMFLALGRSNSVTRAAELCHVSQPAVTQAMNKIAQETGHVLFHRSPQGLFLTDAGEILAHRAGRALRLLDIAMAEMARPVRVQATWAQLSALIAVTEMENFTLAARKLGLAQPTVHRSTTTLEHAAGVTLFQRTAHGLITTRLGQNLAQAARLAMAEIDQAASDLAALAGREVGSIVIGALPLSRSGWLPSAILAFRERRPSFPFEVIDGRYDELLTGLRRGEIDMMLGALRLPSPIADISQERLFDDEVVVVARKHHPLVAQTRIRTEDLADYPWVMPRVSTPIRGILDSLLAEHRPSNVIETSSVIMMRELLRGSDHLGGVSRMQAEVEGGSLSILPLTLPGAMRPIGLTTRAGWEPTRAQSEFLDILRQTALRLGAG</sequence>
<comment type="similarity">
    <text evidence="1">Belongs to the LysR transcriptional regulatory family.</text>
</comment>
<keyword evidence="3" id="KW-0238">DNA-binding</keyword>
<keyword evidence="4" id="KW-0804">Transcription</keyword>
<evidence type="ECO:0000313" key="6">
    <source>
        <dbReference type="EMBL" id="MDS9468907.1"/>
    </source>
</evidence>
<dbReference type="RefSeq" id="WP_311161365.1">
    <property type="nucleotide sequence ID" value="NZ_JAVQLW010000002.1"/>
</dbReference>
<evidence type="ECO:0000256" key="1">
    <source>
        <dbReference type="ARBA" id="ARBA00009437"/>
    </source>
</evidence>